<name>A0A6N1VGR2_9HYPH</name>
<dbReference type="PIRSF" id="PIRSF006324">
    <property type="entry name" value="LeuE"/>
    <property type="match status" value="1"/>
</dbReference>
<evidence type="ECO:0000313" key="7">
    <source>
        <dbReference type="EMBL" id="QKV18197.1"/>
    </source>
</evidence>
<evidence type="ECO:0000313" key="8">
    <source>
        <dbReference type="Proteomes" id="UP000509367"/>
    </source>
</evidence>
<evidence type="ECO:0000256" key="6">
    <source>
        <dbReference type="SAM" id="Phobius"/>
    </source>
</evidence>
<organism evidence="7 8">
    <name type="scientific">Oricola thermophila</name>
    <dbReference type="NCBI Taxonomy" id="2742145"/>
    <lineage>
        <taxon>Bacteria</taxon>
        <taxon>Pseudomonadati</taxon>
        <taxon>Pseudomonadota</taxon>
        <taxon>Alphaproteobacteria</taxon>
        <taxon>Hyphomicrobiales</taxon>
        <taxon>Ahrensiaceae</taxon>
        <taxon>Oricola</taxon>
    </lineage>
</organism>
<dbReference type="GO" id="GO:0005886">
    <property type="term" value="C:plasma membrane"/>
    <property type="evidence" value="ECO:0007669"/>
    <property type="project" value="UniProtKB-SubCell"/>
</dbReference>
<keyword evidence="4 6" id="KW-1133">Transmembrane helix</keyword>
<evidence type="ECO:0000256" key="5">
    <source>
        <dbReference type="ARBA" id="ARBA00023136"/>
    </source>
</evidence>
<proteinExistence type="predicted"/>
<feature type="transmembrane region" description="Helical" evidence="6">
    <location>
        <begin position="72"/>
        <end position="92"/>
    </location>
</feature>
<dbReference type="GO" id="GO:0015171">
    <property type="term" value="F:amino acid transmembrane transporter activity"/>
    <property type="evidence" value="ECO:0007669"/>
    <property type="project" value="TreeGrafter"/>
</dbReference>
<evidence type="ECO:0000256" key="4">
    <source>
        <dbReference type="ARBA" id="ARBA00022989"/>
    </source>
</evidence>
<protein>
    <submittedName>
        <fullName evidence="7">LysE family translocator</fullName>
    </submittedName>
</protein>
<dbReference type="EMBL" id="CP054836">
    <property type="protein sequence ID" value="QKV18197.1"/>
    <property type="molecule type" value="Genomic_DNA"/>
</dbReference>
<gene>
    <name evidence="7" type="ORF">HTY61_06875</name>
</gene>
<comment type="subcellular location">
    <subcellularLocation>
        <location evidence="1">Cell membrane</location>
        <topology evidence="1">Multi-pass membrane protein</topology>
    </subcellularLocation>
</comment>
<keyword evidence="2" id="KW-1003">Cell membrane</keyword>
<dbReference type="InterPro" id="IPR001123">
    <property type="entry name" value="LeuE-type"/>
</dbReference>
<reference evidence="7 8" key="1">
    <citation type="submission" date="2020-06" db="EMBL/GenBank/DDBJ databases">
        <title>Oricola thermophila sp. nov. isolated from a tidal sediments.</title>
        <authorList>
            <person name="Kwon K.K."/>
            <person name="Yang S.-H."/>
            <person name="Park M.-J."/>
        </authorList>
    </citation>
    <scope>NUCLEOTIDE SEQUENCE [LARGE SCALE GENOMIC DNA]</scope>
    <source>
        <strain evidence="7 8">MEBiC13590</strain>
    </source>
</reference>
<dbReference type="PANTHER" id="PTHR30086">
    <property type="entry name" value="ARGININE EXPORTER PROTEIN ARGO"/>
    <property type="match status" value="1"/>
</dbReference>
<evidence type="ECO:0000256" key="1">
    <source>
        <dbReference type="ARBA" id="ARBA00004651"/>
    </source>
</evidence>
<evidence type="ECO:0000256" key="2">
    <source>
        <dbReference type="ARBA" id="ARBA00022475"/>
    </source>
</evidence>
<dbReference type="PANTHER" id="PTHR30086:SF20">
    <property type="entry name" value="ARGININE EXPORTER PROTEIN ARGO-RELATED"/>
    <property type="match status" value="1"/>
</dbReference>
<keyword evidence="3 6" id="KW-0812">Transmembrane</keyword>
<keyword evidence="8" id="KW-1185">Reference proteome</keyword>
<dbReference type="RefSeq" id="WP_175276093.1">
    <property type="nucleotide sequence ID" value="NZ_CP054836.1"/>
</dbReference>
<dbReference type="AlphaFoldDB" id="A0A6N1VGR2"/>
<keyword evidence="5 6" id="KW-0472">Membrane</keyword>
<feature type="transmembrane region" description="Helical" evidence="6">
    <location>
        <begin position="41"/>
        <end position="60"/>
    </location>
</feature>
<evidence type="ECO:0000256" key="3">
    <source>
        <dbReference type="ARBA" id="ARBA00022692"/>
    </source>
</evidence>
<sequence length="208" mass="22074">MIDPHAWLAFAIASFLIVIVPGPSVTVIIANSLRAGSRAGLMNVAGTQVGVLTMIVILAVGLKTVVALVGEAFIFLKVAGALYLVWLGWKLLSSDGSLGQAGTEQRKRSLQGYFWQGFVVIWSNPKALFLFGAFIPQFVSGSGNPVGQTVMLGMTFVVIASVCDSMYALAAGRTGGWLNRKNIRLVERISGTCLVGGGLWMLAARRSV</sequence>
<dbReference type="Pfam" id="PF01810">
    <property type="entry name" value="LysE"/>
    <property type="match status" value="1"/>
</dbReference>
<feature type="transmembrane region" description="Helical" evidence="6">
    <location>
        <begin position="185"/>
        <end position="203"/>
    </location>
</feature>
<feature type="transmembrane region" description="Helical" evidence="6">
    <location>
        <begin position="151"/>
        <end position="173"/>
    </location>
</feature>
<accession>A0A6N1VGR2</accession>
<feature type="transmembrane region" description="Helical" evidence="6">
    <location>
        <begin position="113"/>
        <end position="139"/>
    </location>
</feature>
<dbReference type="KEGG" id="orm:HTY61_06875"/>
<dbReference type="Proteomes" id="UP000509367">
    <property type="component" value="Chromosome"/>
</dbReference>
<feature type="transmembrane region" description="Helical" evidence="6">
    <location>
        <begin position="6"/>
        <end position="29"/>
    </location>
</feature>